<evidence type="ECO:0008006" key="3">
    <source>
        <dbReference type="Google" id="ProtNLM"/>
    </source>
</evidence>
<dbReference type="PANTHER" id="PTHR48420:SF1">
    <property type="entry name" value="NON-HAEM DIOXYGENASE N-TERMINAL DOMAIN-CONTAINING PROTEIN"/>
    <property type="match status" value="1"/>
</dbReference>
<accession>A0ABP0VUG3</accession>
<dbReference type="InterPro" id="IPR027443">
    <property type="entry name" value="IPNS-like_sf"/>
</dbReference>
<evidence type="ECO:0000313" key="2">
    <source>
        <dbReference type="Proteomes" id="UP001497444"/>
    </source>
</evidence>
<gene>
    <name evidence="1" type="ORF">CSSPJE1EN1_LOCUS3605</name>
</gene>
<reference evidence="1" key="1">
    <citation type="submission" date="2024-02" db="EMBL/GenBank/DDBJ databases">
        <authorList>
            <consortium name="ELIXIR-Norway"/>
            <consortium name="Elixir Norway"/>
        </authorList>
    </citation>
    <scope>NUCLEOTIDE SEQUENCE</scope>
</reference>
<name>A0ABP0VUG3_9BRYO</name>
<organism evidence="1 2">
    <name type="scientific">Sphagnum jensenii</name>
    <dbReference type="NCBI Taxonomy" id="128206"/>
    <lineage>
        <taxon>Eukaryota</taxon>
        <taxon>Viridiplantae</taxon>
        <taxon>Streptophyta</taxon>
        <taxon>Embryophyta</taxon>
        <taxon>Bryophyta</taxon>
        <taxon>Sphagnophytina</taxon>
        <taxon>Sphagnopsida</taxon>
        <taxon>Sphagnales</taxon>
        <taxon>Sphagnaceae</taxon>
        <taxon>Sphagnum</taxon>
    </lineage>
</organism>
<dbReference type="Gene3D" id="2.60.120.330">
    <property type="entry name" value="B-lactam Antibiotic, Isopenicillin N Synthase, Chain"/>
    <property type="match status" value="1"/>
</dbReference>
<dbReference type="Proteomes" id="UP001497444">
    <property type="component" value="Chromosome 11"/>
</dbReference>
<proteinExistence type="predicted"/>
<sequence length="361" mass="40637">MEFASELQLSSTDPKPTVAHVVTIRYSDLLNKDMDLTEKLEAGFGPDSLGIIAIAEVPKYKELRHRLLPLASQLAALPEESKKLLEDPPSKYSFGWSHGKEMLKSGQPDVFKGSFYANPVLDVPTTEKRLIERYPSYCRPNIWPQEQLPELEPAFKVLGQLILEVGMLLAHHCDKYVYSRKPMYEKGKLERMLRDSKCHKGRLLHYFPASCSAEDRTTDMASWCGWHVDHGSLTGLTCALYMKGANETHNPDPQSGLYIRDRSGTVVKAVFGECNIAYQIGEATEIHSGQLFHATPHCVQAAQGEAALGIHRNTFALFMQPQWDEPLNSPEGQEVSSAKCIDILNFGDFTERRLAMYYSKK</sequence>
<evidence type="ECO:0000313" key="1">
    <source>
        <dbReference type="EMBL" id="CAK9258127.1"/>
    </source>
</evidence>
<dbReference type="PANTHER" id="PTHR48420">
    <property type="entry name" value="NON-HAEM DIOXYGENASE N-TERMINAL DOMAIN-CONTAINING PROTEIN"/>
    <property type="match status" value="1"/>
</dbReference>
<dbReference type="SUPFAM" id="SSF51197">
    <property type="entry name" value="Clavaminate synthase-like"/>
    <property type="match status" value="1"/>
</dbReference>
<keyword evidence="2" id="KW-1185">Reference proteome</keyword>
<dbReference type="EMBL" id="OZ020106">
    <property type="protein sequence ID" value="CAK9258127.1"/>
    <property type="molecule type" value="Genomic_DNA"/>
</dbReference>
<protein>
    <recommendedName>
        <fullName evidence="3">Non-haem dioxygenase N-terminal domain-containing protein</fullName>
    </recommendedName>
</protein>